<dbReference type="AlphaFoldDB" id="D1ASI1"/>
<dbReference type="KEGG" id="acn:ACIS_00921"/>
<evidence type="ECO:0000313" key="2">
    <source>
        <dbReference type="Proteomes" id="UP000000630"/>
    </source>
</evidence>
<dbReference type="Gene3D" id="3.40.1440.10">
    <property type="entry name" value="GIY-YIG endonuclease"/>
    <property type="match status" value="1"/>
</dbReference>
<name>D1ASI1_ANACI</name>
<gene>
    <name evidence="1" type="ordered locus">ACIS_00921</name>
</gene>
<sequence>MSVLKKNLAGRLLIARYAVKKALNSIPCNVAGVYKMLGANGLVLYVGKAKDLKKRRGCLGAAISIRHRYAIQTQVGFCATIHQHTRD</sequence>
<accession>D1ASI1</accession>
<dbReference type="HOGENOM" id="CLU_2476555_0_0_5"/>
<keyword evidence="2" id="KW-1185">Reference proteome</keyword>
<evidence type="ECO:0000313" key="1">
    <source>
        <dbReference type="EMBL" id="ACZ49434.1"/>
    </source>
</evidence>
<dbReference type="InterPro" id="IPR035901">
    <property type="entry name" value="GIY-YIG_endonuc_sf"/>
</dbReference>
<proteinExistence type="predicted"/>
<dbReference type="Proteomes" id="UP000000630">
    <property type="component" value="Chromosome"/>
</dbReference>
<dbReference type="STRING" id="574556.ACIS_00921"/>
<organism evidence="1 2">
    <name type="scientific">Anaplasma centrale (strain Israel)</name>
    <name type="common">Anaplasma marginale subsp. centrale (strain Israel)</name>
    <dbReference type="NCBI Taxonomy" id="574556"/>
    <lineage>
        <taxon>Bacteria</taxon>
        <taxon>Pseudomonadati</taxon>
        <taxon>Pseudomonadota</taxon>
        <taxon>Alphaproteobacteria</taxon>
        <taxon>Rickettsiales</taxon>
        <taxon>Anaplasmataceae</taxon>
        <taxon>Anaplasma</taxon>
    </lineage>
</organism>
<reference evidence="1 2" key="1">
    <citation type="journal article" date="2010" name="J. Bacteriol.">
        <title>Complete genome sequence of Anaplasma marginale subsp. centrale.</title>
        <authorList>
            <person name="Herndon D.R."/>
            <person name="Palmer G.H."/>
            <person name="Shkap V."/>
            <person name="Knowles D.P. Jr."/>
            <person name="Brayton K.A."/>
        </authorList>
    </citation>
    <scope>NUCLEOTIDE SEQUENCE [LARGE SCALE GENOMIC DNA]</scope>
    <source>
        <strain evidence="1 2">Israel</strain>
    </source>
</reference>
<dbReference type="EMBL" id="CP001759">
    <property type="protein sequence ID" value="ACZ49434.1"/>
    <property type="molecule type" value="Genomic_DNA"/>
</dbReference>
<dbReference type="SUPFAM" id="SSF82771">
    <property type="entry name" value="GIY-YIG endonuclease"/>
    <property type="match status" value="1"/>
</dbReference>
<protein>
    <submittedName>
        <fullName evidence="1">UvrC domain containing protein</fullName>
    </submittedName>
</protein>